<sequence>MRDCLLFFVRHPEPGRVKTRLAGPASPELAAQFYAAMAEGLLDRLAGAIDADLLVCFTPPSREAAVRAWLGEDRLFLAQHGADLGERMANGFAEAFAIGYDRVVLTGSDIPGLTPAIVRWGLDALTPERAALGPAEDGGYYLVGFHRDGYVPALFDEAGWGGSGVYGRAVERLRGAGRAVAELDRLADLDTVGGLRTMLDSPDCPLAGRALTLARKVAGR</sequence>
<organism evidence="1 2">
    <name type="scientific">Pseudodesulfovibrio karagichevae</name>
    <dbReference type="NCBI Taxonomy" id="3239305"/>
    <lineage>
        <taxon>Bacteria</taxon>
        <taxon>Pseudomonadati</taxon>
        <taxon>Thermodesulfobacteriota</taxon>
        <taxon>Desulfovibrionia</taxon>
        <taxon>Desulfovibrionales</taxon>
        <taxon>Desulfovibrionaceae</taxon>
    </lineage>
</organism>
<dbReference type="EMBL" id="JBGLYH010000021">
    <property type="protein sequence ID" value="MEZ7196901.1"/>
    <property type="molecule type" value="Genomic_DNA"/>
</dbReference>
<gene>
    <name evidence="1" type="ORF">AB6M95_09090</name>
</gene>
<dbReference type="PANTHER" id="PTHR36529">
    <property type="entry name" value="SLL1095 PROTEIN"/>
    <property type="match status" value="1"/>
</dbReference>
<name>A0ABV4K3L9_9BACT</name>
<dbReference type="InterPro" id="IPR018641">
    <property type="entry name" value="Trfase_1_rSAM/seldom-assoc"/>
</dbReference>
<evidence type="ECO:0000313" key="2">
    <source>
        <dbReference type="Proteomes" id="UP001568698"/>
    </source>
</evidence>
<dbReference type="InterPro" id="IPR029044">
    <property type="entry name" value="Nucleotide-diphossugar_trans"/>
</dbReference>
<dbReference type="Proteomes" id="UP001568698">
    <property type="component" value="Unassembled WGS sequence"/>
</dbReference>
<dbReference type="Pfam" id="PF09837">
    <property type="entry name" value="DUF2064"/>
    <property type="match status" value="1"/>
</dbReference>
<accession>A0ABV4K3L9</accession>
<dbReference type="PANTHER" id="PTHR36529:SF1">
    <property type="entry name" value="GLYCOSYLTRANSFERASE"/>
    <property type="match status" value="1"/>
</dbReference>
<proteinExistence type="predicted"/>
<keyword evidence="2" id="KW-1185">Reference proteome</keyword>
<dbReference type="RefSeq" id="WP_371386422.1">
    <property type="nucleotide sequence ID" value="NZ_JBGLYH010000021.1"/>
</dbReference>
<reference evidence="1 2" key="1">
    <citation type="submission" date="2024-08" db="EMBL/GenBank/DDBJ databases">
        <title>Sulfate-reducing bacteria isolated from formation water of the oil field in Kazakhstan and description of Pseudodesulfovibrio sp.</title>
        <authorList>
            <person name="Bidzhieva S.K."/>
            <person name="Tourova T.P."/>
            <person name="Grouzdev D.S."/>
            <person name="Beletsky A.V."/>
            <person name="Sokolova D.S."/>
            <person name="Samigullina S.R."/>
            <person name="Poltaraus A.B."/>
            <person name="Avtukh A.N."/>
            <person name="Tereshina V.M."/>
            <person name="Zhaparov N.S."/>
            <person name="Mardanov A.V."/>
            <person name="Nazina T.N."/>
        </authorList>
    </citation>
    <scope>NUCLEOTIDE SEQUENCE [LARGE SCALE GENOMIC DNA]</scope>
    <source>
        <strain evidence="1 2">9FUS</strain>
    </source>
</reference>
<protein>
    <submittedName>
        <fullName evidence="1">TIGR04282 family arsenosugar biosynthesis glycosyltransferase</fullName>
    </submittedName>
</protein>
<dbReference type="SUPFAM" id="SSF53448">
    <property type="entry name" value="Nucleotide-diphospho-sugar transferases"/>
    <property type="match status" value="1"/>
</dbReference>
<dbReference type="NCBIfam" id="TIGR04282">
    <property type="entry name" value="glyco_like_cofC"/>
    <property type="match status" value="1"/>
</dbReference>
<comment type="caution">
    <text evidence="1">The sequence shown here is derived from an EMBL/GenBank/DDBJ whole genome shotgun (WGS) entry which is preliminary data.</text>
</comment>
<evidence type="ECO:0000313" key="1">
    <source>
        <dbReference type="EMBL" id="MEZ7196901.1"/>
    </source>
</evidence>
<dbReference type="Gene3D" id="3.90.550.10">
    <property type="entry name" value="Spore Coat Polysaccharide Biosynthesis Protein SpsA, Chain A"/>
    <property type="match status" value="1"/>
</dbReference>